<dbReference type="InterPro" id="IPR001878">
    <property type="entry name" value="Znf_CCHC"/>
</dbReference>
<feature type="compositionally biased region" description="Low complexity" evidence="2">
    <location>
        <begin position="330"/>
        <end position="342"/>
    </location>
</feature>
<evidence type="ECO:0000256" key="2">
    <source>
        <dbReference type="SAM" id="MobiDB-lite"/>
    </source>
</evidence>
<evidence type="ECO:0000313" key="4">
    <source>
        <dbReference type="EMBL" id="GEU75813.1"/>
    </source>
</evidence>
<dbReference type="InterPro" id="IPR036875">
    <property type="entry name" value="Znf_CCHC_sf"/>
</dbReference>
<reference evidence="4" key="1">
    <citation type="journal article" date="2019" name="Sci. Rep.">
        <title>Draft genome of Tanacetum cinerariifolium, the natural source of mosquito coil.</title>
        <authorList>
            <person name="Yamashiro T."/>
            <person name="Shiraishi A."/>
            <person name="Satake H."/>
            <person name="Nakayama K."/>
        </authorList>
    </citation>
    <scope>NUCLEOTIDE SEQUENCE</scope>
</reference>
<dbReference type="Gene3D" id="4.10.60.10">
    <property type="entry name" value="Zinc finger, CCHC-type"/>
    <property type="match status" value="1"/>
</dbReference>
<dbReference type="Pfam" id="PF00098">
    <property type="entry name" value="zf-CCHC"/>
    <property type="match status" value="2"/>
</dbReference>
<organism evidence="4">
    <name type="scientific">Tanacetum cinerariifolium</name>
    <name type="common">Dalmatian daisy</name>
    <name type="synonym">Chrysanthemum cinerariifolium</name>
    <dbReference type="NCBI Taxonomy" id="118510"/>
    <lineage>
        <taxon>Eukaryota</taxon>
        <taxon>Viridiplantae</taxon>
        <taxon>Streptophyta</taxon>
        <taxon>Embryophyta</taxon>
        <taxon>Tracheophyta</taxon>
        <taxon>Spermatophyta</taxon>
        <taxon>Magnoliopsida</taxon>
        <taxon>eudicotyledons</taxon>
        <taxon>Gunneridae</taxon>
        <taxon>Pentapetalae</taxon>
        <taxon>asterids</taxon>
        <taxon>campanulids</taxon>
        <taxon>Asterales</taxon>
        <taxon>Asteraceae</taxon>
        <taxon>Asteroideae</taxon>
        <taxon>Anthemideae</taxon>
        <taxon>Anthemidinae</taxon>
        <taxon>Tanacetum</taxon>
    </lineage>
</organism>
<keyword evidence="1" id="KW-0862">Zinc</keyword>
<feature type="compositionally biased region" description="Basic and acidic residues" evidence="2">
    <location>
        <begin position="27"/>
        <end position="36"/>
    </location>
</feature>
<feature type="compositionally biased region" description="Acidic residues" evidence="2">
    <location>
        <begin position="128"/>
        <end position="146"/>
    </location>
</feature>
<name>A0A6L2MPE1_TANCI</name>
<comment type="caution">
    <text evidence="4">The sequence shown here is derived from an EMBL/GenBank/DDBJ whole genome shotgun (WGS) entry which is preliminary data.</text>
</comment>
<gene>
    <name evidence="4" type="ORF">Tci_047791</name>
</gene>
<sequence length="471" mass="52958">MEDQPLPVDASPIALSLGYVVDSDLEKDEKDPREDPAYYPADRGNNDDDESSNDDDDDDDVKKDKEEEEEHLAPTDPSDVSTDDLSLPADASPTALSPGYVVDSDPEKDEKDPKEDPAYYPADRGYNDDDESSNDDEDDDDVEKDEEDKHLALADPSDVSTDDLVAYVHFHDALSFCDSLKFQEAFDKELEAPMEDQSLPTNVSPTALLTNYITDSNPEEDEEDPEEDPETMTNVNQGMSVEEIERVTERKKEKVVENANNKRKWEGNHNGSSSQQNKGHKVPRAHTAWQINKKAYAGSLPLCNQCKFHHNGPYTVKCGNYKKRLDNTSKKNQNQQPPNKRQNTGRVYTARHGEKKHYGRSKPLFSKCYHHHDGPCAPKCHQCNRFGHLARDCKSSMNANTSNIQKGTRASQKATCYECGNQGHYRKICPGQKNQNHENQVKISKARGVVHAFGGGETKHDFNNIEDEIEA</sequence>
<keyword evidence="1" id="KW-0863">Zinc-finger</keyword>
<feature type="compositionally biased region" description="Acidic residues" evidence="2">
    <location>
        <begin position="217"/>
        <end position="230"/>
    </location>
</feature>
<keyword evidence="1" id="KW-0479">Metal-binding</keyword>
<evidence type="ECO:0000256" key="1">
    <source>
        <dbReference type="PROSITE-ProRule" id="PRU00047"/>
    </source>
</evidence>
<feature type="domain" description="CCHC-type" evidence="3">
    <location>
        <begin position="416"/>
        <end position="430"/>
    </location>
</feature>
<dbReference type="SMART" id="SM00343">
    <property type="entry name" value="ZnF_C2HC"/>
    <property type="match status" value="2"/>
</dbReference>
<feature type="region of interest" description="Disordered" evidence="2">
    <location>
        <begin position="215"/>
        <end position="283"/>
    </location>
</feature>
<dbReference type="EMBL" id="BKCJ010007155">
    <property type="protein sequence ID" value="GEU75813.1"/>
    <property type="molecule type" value="Genomic_DNA"/>
</dbReference>
<feature type="compositionally biased region" description="Basic and acidic residues" evidence="2">
    <location>
        <begin position="108"/>
        <end position="117"/>
    </location>
</feature>
<accession>A0A6L2MPE1</accession>
<dbReference type="GO" id="GO:0008270">
    <property type="term" value="F:zinc ion binding"/>
    <property type="evidence" value="ECO:0007669"/>
    <property type="project" value="UniProtKB-KW"/>
</dbReference>
<feature type="domain" description="CCHC-type" evidence="3">
    <location>
        <begin position="379"/>
        <end position="395"/>
    </location>
</feature>
<protein>
    <recommendedName>
        <fullName evidence="3">CCHC-type domain-containing protein</fullName>
    </recommendedName>
</protein>
<dbReference type="GO" id="GO:0003676">
    <property type="term" value="F:nucleic acid binding"/>
    <property type="evidence" value="ECO:0007669"/>
    <property type="project" value="InterPro"/>
</dbReference>
<dbReference type="PROSITE" id="PS50158">
    <property type="entry name" value="ZF_CCHC"/>
    <property type="match status" value="2"/>
</dbReference>
<feature type="compositionally biased region" description="Basic and acidic residues" evidence="2">
    <location>
        <begin position="243"/>
        <end position="256"/>
    </location>
</feature>
<feature type="compositionally biased region" description="Acidic residues" evidence="2">
    <location>
        <begin position="47"/>
        <end position="59"/>
    </location>
</feature>
<dbReference type="SUPFAM" id="SSF57756">
    <property type="entry name" value="Retrovirus zinc finger-like domains"/>
    <property type="match status" value="1"/>
</dbReference>
<evidence type="ECO:0000259" key="3">
    <source>
        <dbReference type="PROSITE" id="PS50158"/>
    </source>
</evidence>
<feature type="region of interest" description="Disordered" evidence="2">
    <location>
        <begin position="326"/>
        <end position="347"/>
    </location>
</feature>
<feature type="region of interest" description="Disordered" evidence="2">
    <location>
        <begin position="23"/>
        <end position="161"/>
    </location>
</feature>
<dbReference type="AlphaFoldDB" id="A0A6L2MPE1"/>
<proteinExistence type="predicted"/>